<dbReference type="GO" id="GO:0016031">
    <property type="term" value="P:tRNA import into mitochondrion"/>
    <property type="evidence" value="ECO:0007669"/>
    <property type="project" value="TreeGrafter"/>
</dbReference>
<feature type="coiled-coil region" evidence="15">
    <location>
        <begin position="33"/>
        <end position="60"/>
    </location>
</feature>
<dbReference type="GO" id="GO:0008320">
    <property type="term" value="F:protein transmembrane transporter activity"/>
    <property type="evidence" value="ECO:0007669"/>
    <property type="project" value="TreeGrafter"/>
</dbReference>
<keyword evidence="4 16" id="KW-0812">Transmembrane</keyword>
<reference evidence="17 18" key="1">
    <citation type="submission" date="2018-08" db="EMBL/GenBank/DDBJ databases">
        <title>Draft genome of the lignicolous fungus Coniochaeta pulveracea.</title>
        <authorList>
            <person name="Borstlap C.J."/>
            <person name="De Witt R.N."/>
            <person name="Botha A."/>
            <person name="Volschenk H."/>
        </authorList>
    </citation>
    <scope>NUCLEOTIDE SEQUENCE [LARGE SCALE GENOMIC DNA]</scope>
    <source>
        <strain evidence="17 18">CAB683</strain>
    </source>
</reference>
<dbReference type="PIRSF" id="PIRSF037707">
    <property type="entry name" value="MAS20_rcpt"/>
    <property type="match status" value="1"/>
</dbReference>
<proteinExistence type="inferred from homology"/>
<dbReference type="Proteomes" id="UP000275385">
    <property type="component" value="Unassembled WGS sequence"/>
</dbReference>
<dbReference type="GO" id="GO:0030943">
    <property type="term" value="F:mitochondrion targeting sequence binding"/>
    <property type="evidence" value="ECO:0007669"/>
    <property type="project" value="TreeGrafter"/>
</dbReference>
<name>A0A420YMJ6_9PEZI</name>
<dbReference type="InterPro" id="IPR002056">
    <property type="entry name" value="MAS20"/>
</dbReference>
<dbReference type="AlphaFoldDB" id="A0A420YMJ6"/>
<dbReference type="STRING" id="177199.A0A420YMJ6"/>
<evidence type="ECO:0000256" key="1">
    <source>
        <dbReference type="ARBA" id="ARBA00004572"/>
    </source>
</evidence>
<dbReference type="PANTHER" id="PTHR12430:SF0">
    <property type="entry name" value="TRANSLOCASE OF OUTER MITOCHONDRIAL MEMBRANE 20"/>
    <property type="match status" value="1"/>
</dbReference>
<dbReference type="NCBIfam" id="TIGR00985">
    <property type="entry name" value="3a0801s04tom"/>
    <property type="match status" value="1"/>
</dbReference>
<comment type="subcellular location">
    <subcellularLocation>
        <location evidence="1">Mitochondrion outer membrane</location>
        <topology evidence="1">Single-pass membrane protein</topology>
    </subcellularLocation>
</comment>
<evidence type="ECO:0000256" key="5">
    <source>
        <dbReference type="ARBA" id="ARBA00022787"/>
    </source>
</evidence>
<feature type="transmembrane region" description="Helical" evidence="16">
    <location>
        <begin position="6"/>
        <end position="28"/>
    </location>
</feature>
<keyword evidence="9 14" id="KW-0472">Membrane</keyword>
<evidence type="ECO:0000256" key="13">
    <source>
        <dbReference type="ARBA" id="ARBA00080405"/>
    </source>
</evidence>
<keyword evidence="7 16" id="KW-1133">Transmembrane helix</keyword>
<dbReference type="SUPFAM" id="SSF47157">
    <property type="entry name" value="Mitochondrial import receptor subunit Tom20"/>
    <property type="match status" value="1"/>
</dbReference>
<comment type="similarity">
    <text evidence="2 14">Belongs to the Tom20 family.</text>
</comment>
<dbReference type="GO" id="GO:0006605">
    <property type="term" value="P:protein targeting"/>
    <property type="evidence" value="ECO:0007669"/>
    <property type="project" value="InterPro"/>
</dbReference>
<organism evidence="17 18">
    <name type="scientific">Coniochaeta pulveracea</name>
    <dbReference type="NCBI Taxonomy" id="177199"/>
    <lineage>
        <taxon>Eukaryota</taxon>
        <taxon>Fungi</taxon>
        <taxon>Dikarya</taxon>
        <taxon>Ascomycota</taxon>
        <taxon>Pezizomycotina</taxon>
        <taxon>Sordariomycetes</taxon>
        <taxon>Sordariomycetidae</taxon>
        <taxon>Coniochaetales</taxon>
        <taxon>Coniochaetaceae</taxon>
        <taxon>Coniochaeta</taxon>
    </lineage>
</organism>
<evidence type="ECO:0000256" key="10">
    <source>
        <dbReference type="ARBA" id="ARBA00042705"/>
    </source>
</evidence>
<keyword evidence="18" id="KW-1185">Reference proteome</keyword>
<keyword evidence="6" id="KW-0653">Protein transport</keyword>
<keyword evidence="5 14" id="KW-1000">Mitochondrion outer membrane</keyword>
<keyword evidence="8 14" id="KW-0496">Mitochondrion</keyword>
<evidence type="ECO:0000313" key="18">
    <source>
        <dbReference type="Proteomes" id="UP000275385"/>
    </source>
</evidence>
<keyword evidence="15" id="KW-0175">Coiled coil</keyword>
<dbReference type="InterPro" id="IPR023392">
    <property type="entry name" value="Tom20_dom_sf"/>
</dbReference>
<dbReference type="PANTHER" id="PTHR12430">
    <property type="entry name" value="MITOCHONDRIAL IMPORT RECEPTOR SUBUNIT TOM20"/>
    <property type="match status" value="1"/>
</dbReference>
<evidence type="ECO:0000256" key="12">
    <source>
        <dbReference type="ARBA" id="ARBA00073975"/>
    </source>
</evidence>
<comment type="caution">
    <text evidence="17">The sequence shown here is derived from an EMBL/GenBank/DDBJ whole genome shotgun (WGS) entry which is preliminary data.</text>
</comment>
<evidence type="ECO:0000256" key="8">
    <source>
        <dbReference type="ARBA" id="ARBA00023128"/>
    </source>
</evidence>
<dbReference type="GO" id="GO:0006886">
    <property type="term" value="P:intracellular protein transport"/>
    <property type="evidence" value="ECO:0007669"/>
    <property type="project" value="InterPro"/>
</dbReference>
<evidence type="ECO:0000256" key="14">
    <source>
        <dbReference type="PIRNR" id="PIRNR037707"/>
    </source>
</evidence>
<keyword evidence="3" id="KW-0813">Transport</keyword>
<dbReference type="PRINTS" id="PR00351">
    <property type="entry name" value="OM20RECEPTOR"/>
</dbReference>
<gene>
    <name evidence="17" type="ORF">DL546_009710</name>
</gene>
<accession>A0A420YMJ6</accession>
<dbReference type="GO" id="GO:0030150">
    <property type="term" value="P:protein import into mitochondrial matrix"/>
    <property type="evidence" value="ECO:0007669"/>
    <property type="project" value="TreeGrafter"/>
</dbReference>
<evidence type="ECO:0000256" key="6">
    <source>
        <dbReference type="ARBA" id="ARBA00022927"/>
    </source>
</evidence>
<sequence length="175" mass="19259">MSQTRTIATAAAAAVATGLVAYAIYFDYRRRNNVEFRRALRREERRKARLEKEASEAEGIAHRQKIKAAIDAAKEEGFPTGSDEKEAYFLEQVQNGEVIGADPSKIFDAALCFYKALKVYPTPGDLIQVYDRSVPKPILDVLAEMIAYDPTLKIGAPSFTAAPEGADEMPTVGLD</sequence>
<evidence type="ECO:0000256" key="7">
    <source>
        <dbReference type="ARBA" id="ARBA00022989"/>
    </source>
</evidence>
<evidence type="ECO:0000256" key="4">
    <source>
        <dbReference type="ARBA" id="ARBA00022692"/>
    </source>
</evidence>
<evidence type="ECO:0000256" key="2">
    <source>
        <dbReference type="ARBA" id="ARBA00005792"/>
    </source>
</evidence>
<dbReference type="GO" id="GO:0005742">
    <property type="term" value="C:mitochondrial outer membrane translocase complex"/>
    <property type="evidence" value="ECO:0007669"/>
    <property type="project" value="UniProtKB-UniRule"/>
</dbReference>
<dbReference type="OrthoDB" id="2154253at2759"/>
<evidence type="ECO:0000256" key="11">
    <source>
        <dbReference type="ARBA" id="ARBA00068548"/>
    </source>
</evidence>
<evidence type="ECO:0000256" key="16">
    <source>
        <dbReference type="SAM" id="Phobius"/>
    </source>
</evidence>
<dbReference type="FunFam" id="1.20.960.10:FF:000002">
    <property type="entry name" value="Mitochondrial import receptor subunit TOM20"/>
    <property type="match status" value="1"/>
</dbReference>
<evidence type="ECO:0000313" key="17">
    <source>
        <dbReference type="EMBL" id="RKU49016.1"/>
    </source>
</evidence>
<evidence type="ECO:0000256" key="15">
    <source>
        <dbReference type="SAM" id="Coils"/>
    </source>
</evidence>
<dbReference type="Pfam" id="PF02064">
    <property type="entry name" value="MAS20"/>
    <property type="match status" value="1"/>
</dbReference>
<dbReference type="EMBL" id="QVQW01000003">
    <property type="protein sequence ID" value="RKU49016.1"/>
    <property type="molecule type" value="Genomic_DNA"/>
</dbReference>
<protein>
    <recommendedName>
        <fullName evidence="11">Mitochondrial import receptor subunit TOM20</fullName>
    </recommendedName>
    <alternativeName>
        <fullName evidence="10">Mitochondrial 20 kDa outer membrane protein</fullName>
    </alternativeName>
    <alternativeName>
        <fullName evidence="12">Mitochondrial import receptor subunit tom20</fullName>
    </alternativeName>
    <alternativeName>
        <fullName evidence="13">Translocase of outer membrane 20 kDa subunit</fullName>
    </alternativeName>
</protein>
<evidence type="ECO:0000256" key="3">
    <source>
        <dbReference type="ARBA" id="ARBA00022448"/>
    </source>
</evidence>
<dbReference type="Gene3D" id="1.20.960.10">
    <property type="entry name" value="Mitochondrial outer membrane translocase complex, subunit Tom20 domain"/>
    <property type="match status" value="1"/>
</dbReference>
<evidence type="ECO:0000256" key="9">
    <source>
        <dbReference type="ARBA" id="ARBA00023136"/>
    </source>
</evidence>